<comment type="catalytic activity">
    <reaction evidence="1">
        <text>ATP + protein L-histidine = ADP + protein N-phospho-L-histidine.</text>
        <dbReference type="EC" id="2.7.13.3"/>
    </reaction>
</comment>
<evidence type="ECO:0000256" key="3">
    <source>
        <dbReference type="ARBA" id="ARBA00022553"/>
    </source>
</evidence>
<comment type="caution">
    <text evidence="8">The sequence shown here is derived from an EMBL/GenBank/DDBJ whole genome shotgun (WGS) entry which is preliminary data.</text>
</comment>
<dbReference type="Proteomes" id="UP000672602">
    <property type="component" value="Unassembled WGS sequence"/>
</dbReference>
<dbReference type="GO" id="GO:0000155">
    <property type="term" value="F:phosphorelay sensor kinase activity"/>
    <property type="evidence" value="ECO:0007669"/>
    <property type="project" value="InterPro"/>
</dbReference>
<keyword evidence="4" id="KW-0808">Transferase</keyword>
<dbReference type="InterPro" id="IPR036890">
    <property type="entry name" value="HATPase_C_sf"/>
</dbReference>
<evidence type="ECO:0000256" key="4">
    <source>
        <dbReference type="ARBA" id="ARBA00022679"/>
    </source>
</evidence>
<keyword evidence="6" id="KW-1133">Transmembrane helix</keyword>
<feature type="transmembrane region" description="Helical" evidence="6">
    <location>
        <begin position="60"/>
        <end position="78"/>
    </location>
</feature>
<dbReference type="PANTHER" id="PTHR43047:SF72">
    <property type="entry name" value="OSMOSENSING HISTIDINE PROTEIN KINASE SLN1"/>
    <property type="match status" value="1"/>
</dbReference>
<dbReference type="Gene3D" id="1.10.287.130">
    <property type="match status" value="1"/>
</dbReference>
<dbReference type="EC" id="2.7.13.3" evidence="2"/>
<feature type="transmembrane region" description="Helical" evidence="6">
    <location>
        <begin position="128"/>
        <end position="145"/>
    </location>
</feature>
<dbReference type="PROSITE" id="PS50109">
    <property type="entry name" value="HIS_KIN"/>
    <property type="match status" value="1"/>
</dbReference>
<keyword evidence="6" id="KW-0812">Transmembrane</keyword>
<evidence type="ECO:0000256" key="6">
    <source>
        <dbReference type="SAM" id="Phobius"/>
    </source>
</evidence>
<dbReference type="RefSeq" id="WP_210682342.1">
    <property type="nucleotide sequence ID" value="NZ_JAGMWN010000005.1"/>
</dbReference>
<dbReference type="InterPro" id="IPR036097">
    <property type="entry name" value="HisK_dim/P_sf"/>
</dbReference>
<dbReference type="EMBL" id="JAGMWN010000005">
    <property type="protein sequence ID" value="MBP5857763.1"/>
    <property type="molecule type" value="Genomic_DNA"/>
</dbReference>
<dbReference type="Pfam" id="PF00512">
    <property type="entry name" value="HisKA"/>
    <property type="match status" value="1"/>
</dbReference>
<feature type="domain" description="Histidine kinase" evidence="7">
    <location>
        <begin position="237"/>
        <end position="463"/>
    </location>
</feature>
<dbReference type="SUPFAM" id="SSF47384">
    <property type="entry name" value="Homodimeric domain of signal transducing histidine kinase"/>
    <property type="match status" value="1"/>
</dbReference>
<dbReference type="AlphaFoldDB" id="A0A8J7SN28"/>
<dbReference type="InterPro" id="IPR003661">
    <property type="entry name" value="HisK_dim/P_dom"/>
</dbReference>
<organism evidence="8 9">
    <name type="scientific">Marivibrio halodurans</name>
    <dbReference type="NCBI Taxonomy" id="2039722"/>
    <lineage>
        <taxon>Bacteria</taxon>
        <taxon>Pseudomonadati</taxon>
        <taxon>Pseudomonadota</taxon>
        <taxon>Alphaproteobacteria</taxon>
        <taxon>Rhodospirillales</taxon>
        <taxon>Rhodospirillaceae</taxon>
        <taxon>Marivibrio</taxon>
    </lineage>
</organism>
<dbReference type="PRINTS" id="PR00344">
    <property type="entry name" value="BCTRLSENSOR"/>
</dbReference>
<dbReference type="SUPFAM" id="SSF55874">
    <property type="entry name" value="ATPase domain of HSP90 chaperone/DNA topoisomerase II/histidine kinase"/>
    <property type="match status" value="1"/>
</dbReference>
<dbReference type="PANTHER" id="PTHR43047">
    <property type="entry name" value="TWO-COMPONENT HISTIDINE PROTEIN KINASE"/>
    <property type="match status" value="1"/>
</dbReference>
<reference evidence="8" key="1">
    <citation type="submission" date="2021-04" db="EMBL/GenBank/DDBJ databases">
        <authorList>
            <person name="Zhang D.-C."/>
        </authorList>
    </citation>
    <scope>NUCLEOTIDE SEQUENCE</scope>
    <source>
        <strain evidence="8">CGMCC 1.15697</strain>
    </source>
</reference>
<dbReference type="Pfam" id="PF02518">
    <property type="entry name" value="HATPase_c"/>
    <property type="match status" value="1"/>
</dbReference>
<dbReference type="SMART" id="SM00387">
    <property type="entry name" value="HATPase_c"/>
    <property type="match status" value="1"/>
</dbReference>
<evidence type="ECO:0000259" key="7">
    <source>
        <dbReference type="PROSITE" id="PS50109"/>
    </source>
</evidence>
<evidence type="ECO:0000256" key="5">
    <source>
        <dbReference type="ARBA" id="ARBA00022777"/>
    </source>
</evidence>
<evidence type="ECO:0000256" key="2">
    <source>
        <dbReference type="ARBA" id="ARBA00012438"/>
    </source>
</evidence>
<keyword evidence="9" id="KW-1185">Reference proteome</keyword>
<dbReference type="CDD" id="cd00082">
    <property type="entry name" value="HisKA"/>
    <property type="match status" value="1"/>
</dbReference>
<protein>
    <recommendedName>
        <fullName evidence="2">histidine kinase</fullName>
        <ecNumber evidence="2">2.7.13.3</ecNumber>
    </recommendedName>
</protein>
<dbReference type="InterPro" id="IPR005467">
    <property type="entry name" value="His_kinase_dom"/>
</dbReference>
<dbReference type="InterPro" id="IPR003594">
    <property type="entry name" value="HATPase_dom"/>
</dbReference>
<keyword evidence="6" id="KW-0472">Membrane</keyword>
<name>A0A8J7SN28_9PROT</name>
<evidence type="ECO:0000313" key="9">
    <source>
        <dbReference type="Proteomes" id="UP000672602"/>
    </source>
</evidence>
<feature type="transmembrane region" description="Helical" evidence="6">
    <location>
        <begin position="99"/>
        <end position="122"/>
    </location>
</feature>
<evidence type="ECO:0000313" key="8">
    <source>
        <dbReference type="EMBL" id="MBP5857763.1"/>
    </source>
</evidence>
<dbReference type="SMART" id="SM00388">
    <property type="entry name" value="HisKA"/>
    <property type="match status" value="1"/>
</dbReference>
<proteinExistence type="predicted"/>
<feature type="transmembrane region" description="Helical" evidence="6">
    <location>
        <begin position="152"/>
        <end position="170"/>
    </location>
</feature>
<gene>
    <name evidence="8" type="ORF">KAJ83_12150</name>
</gene>
<accession>A0A8J7SN28</accession>
<evidence type="ECO:0000256" key="1">
    <source>
        <dbReference type="ARBA" id="ARBA00000085"/>
    </source>
</evidence>
<dbReference type="GO" id="GO:0009927">
    <property type="term" value="F:histidine phosphotransfer kinase activity"/>
    <property type="evidence" value="ECO:0007669"/>
    <property type="project" value="TreeGrafter"/>
</dbReference>
<keyword evidence="5 8" id="KW-0418">Kinase</keyword>
<keyword evidence="3" id="KW-0597">Phosphoprotein</keyword>
<sequence>MLDDSRYAHSAPSIEKPDVSDARLREELRARFHQSPFPALSNMAVGTILVGALWRPDIAWALVIWLAAMAGSCGLRLWCRRVATGSGSRMEASRLDRMARASVLLSGVLWGLCGLVVAFGSLPPLSEALVAIAVGGMMAGAIFSLTPDLVAFRLYVLPASVGPILGFASIQTVEHLSAAAMGCIYAFVVWSTGHRFGHGSTRRVRLILENEALVAKLAAAQESAAIAERLKSNSFAIIGHEFRSPLNAIAGFADTIRSEIWGPVGDPRYKDYSERIMLSAQHLNDLANSVLDLGRSEYGALTLSVAPVSLDRIVVECRDMLNGLSREKGVAIHTPGLAGGAERDRPCIRGDATKLRQVLINIVANAIRFTPSGGCVTIALVEEEGGAVVLTVRDTGIGMAEETVNRVFEPFAASEADDAQGGTSIGLGLALSKRLVELHDGSIAIESKLGEGTAVRITFPPERRLEPSSCAEERAVSAKAS</sequence>
<feature type="transmembrane region" description="Helical" evidence="6">
    <location>
        <begin position="37"/>
        <end position="54"/>
    </location>
</feature>
<dbReference type="InterPro" id="IPR004358">
    <property type="entry name" value="Sig_transdc_His_kin-like_C"/>
</dbReference>
<dbReference type="GO" id="GO:0005886">
    <property type="term" value="C:plasma membrane"/>
    <property type="evidence" value="ECO:0007669"/>
    <property type="project" value="TreeGrafter"/>
</dbReference>
<dbReference type="Gene3D" id="3.30.565.10">
    <property type="entry name" value="Histidine kinase-like ATPase, C-terminal domain"/>
    <property type="match status" value="1"/>
</dbReference>